<feature type="domain" description="B12-binding" evidence="6">
    <location>
        <begin position="1"/>
        <end position="138"/>
    </location>
</feature>
<dbReference type="PROSITE" id="PS51918">
    <property type="entry name" value="RADICAL_SAM"/>
    <property type="match status" value="1"/>
</dbReference>
<dbReference type="STRING" id="1121098.HMPREF1534_01620"/>
<keyword evidence="5" id="KW-0411">Iron-sulfur</keyword>
<dbReference type="PATRIC" id="fig|1121098.3.peg.1649"/>
<evidence type="ECO:0000256" key="2">
    <source>
        <dbReference type="ARBA" id="ARBA00022691"/>
    </source>
</evidence>
<protein>
    <submittedName>
        <fullName evidence="8">Uncharacterized protein</fullName>
    </submittedName>
</protein>
<evidence type="ECO:0000259" key="7">
    <source>
        <dbReference type="PROSITE" id="PS51918"/>
    </source>
</evidence>
<dbReference type="InterPro" id="IPR034466">
    <property type="entry name" value="Methyltransferase_Class_B"/>
</dbReference>
<dbReference type="GO" id="GO:0031419">
    <property type="term" value="F:cobalamin binding"/>
    <property type="evidence" value="ECO:0007669"/>
    <property type="project" value="InterPro"/>
</dbReference>
<dbReference type="InterPro" id="IPR058240">
    <property type="entry name" value="rSAM_sf"/>
</dbReference>
<evidence type="ECO:0000256" key="5">
    <source>
        <dbReference type="ARBA" id="ARBA00023014"/>
    </source>
</evidence>
<dbReference type="CDD" id="cd01335">
    <property type="entry name" value="Radical_SAM"/>
    <property type="match status" value="1"/>
</dbReference>
<dbReference type="Gene3D" id="3.40.50.280">
    <property type="entry name" value="Cobalamin-binding domain"/>
    <property type="match status" value="1"/>
</dbReference>
<evidence type="ECO:0000256" key="4">
    <source>
        <dbReference type="ARBA" id="ARBA00023004"/>
    </source>
</evidence>
<dbReference type="HOGENOM" id="CLU_021572_4_3_10"/>
<name>U6RHI0_9BACT</name>
<dbReference type="InterPro" id="IPR007197">
    <property type="entry name" value="rSAM"/>
</dbReference>
<dbReference type="GO" id="GO:0046872">
    <property type="term" value="F:metal ion binding"/>
    <property type="evidence" value="ECO:0007669"/>
    <property type="project" value="UniProtKB-KW"/>
</dbReference>
<keyword evidence="2" id="KW-0949">S-adenosyl-L-methionine</keyword>
<dbReference type="InterPro" id="IPR051198">
    <property type="entry name" value="BchE-like"/>
</dbReference>
<reference evidence="8 9" key="1">
    <citation type="submission" date="2013-04" db="EMBL/GenBank/DDBJ databases">
        <title>The Genome Sequence of Bacteroides massiliensis DSM 17679.</title>
        <authorList>
            <consortium name="The Broad Institute Genomics Platform"/>
            <person name="Earl A."/>
            <person name="Ward D."/>
            <person name="Feldgarden M."/>
            <person name="Gevers D."/>
            <person name="Martens E."/>
            <person name="Fenner L."/>
            <person name="Roux V."/>
            <person name="Mallet M.N."/>
            <person name="Raoult D."/>
            <person name="Walker B."/>
            <person name="Young S."/>
            <person name="Zeng Q."/>
            <person name="Gargeya S."/>
            <person name="Fitzgerald M."/>
            <person name="Haas B."/>
            <person name="Abouelleil A."/>
            <person name="Allen A.W."/>
            <person name="Alvarado L."/>
            <person name="Arachchi H.M."/>
            <person name="Berlin A.M."/>
            <person name="Chapman S.B."/>
            <person name="Gainer-Dewar J."/>
            <person name="Goldberg J."/>
            <person name="Griggs A."/>
            <person name="Gujja S."/>
            <person name="Hansen M."/>
            <person name="Howarth C."/>
            <person name="Imamovic A."/>
            <person name="Ireland A."/>
            <person name="Larimer J."/>
            <person name="McCowan C."/>
            <person name="Murphy C."/>
            <person name="Pearson M."/>
            <person name="Poon T.W."/>
            <person name="Priest M."/>
            <person name="Roberts A."/>
            <person name="Saif S."/>
            <person name="Shea T."/>
            <person name="Sisk P."/>
            <person name="Sykes S."/>
            <person name="Wortman J."/>
            <person name="Nusbaum C."/>
            <person name="Birren B."/>
        </authorList>
    </citation>
    <scope>NUCLEOTIDE SEQUENCE [LARGE SCALE GENOMIC DNA]</scope>
    <source>
        <strain evidence="9">B84634 / Timone 84634 / DSM 17679 / JCM 13223</strain>
    </source>
</reference>
<dbReference type="AlphaFoldDB" id="U6RHI0"/>
<organism evidence="8 9">
    <name type="scientific">Phocaeicola massiliensis B84634 = Timone 84634 = DSM 17679 = JCM 13223</name>
    <dbReference type="NCBI Taxonomy" id="1121098"/>
    <lineage>
        <taxon>Bacteria</taxon>
        <taxon>Pseudomonadati</taxon>
        <taxon>Bacteroidota</taxon>
        <taxon>Bacteroidia</taxon>
        <taxon>Bacteroidales</taxon>
        <taxon>Bacteroidaceae</taxon>
        <taxon>Phocaeicola</taxon>
    </lineage>
</organism>
<dbReference type="SFLD" id="SFLDG01123">
    <property type="entry name" value="methyltransferase_(Class_B)"/>
    <property type="match status" value="1"/>
</dbReference>
<dbReference type="SMART" id="SM00729">
    <property type="entry name" value="Elp3"/>
    <property type="match status" value="1"/>
</dbReference>
<evidence type="ECO:0000256" key="1">
    <source>
        <dbReference type="ARBA" id="ARBA00001966"/>
    </source>
</evidence>
<dbReference type="Proteomes" id="UP000017831">
    <property type="component" value="Unassembled WGS sequence"/>
</dbReference>
<sequence length="428" mass="49038">MSHIVLVNIENDTEKVRRQFSPPFGLLIAASVLVRNNVDVVVRHIINTNESLAELSEICKDALAVGFSVMTSPNLLSAIEASKMLHNLGIFVYWAGTHASLLPEVVLKECYVDAVLRGEAECNLYEFYQWRIGKIKADNVRGLCYKKNGEVIISPLPPLVELSQLGYHPFELLDIKKYVDKPVVKRKNYIPGKILPFMTSKGCVKKCAFCYNTVVNNSKWRPYSLTSVYREMDFLIENYGITGWMFYDDNIFVDPERAWTIIEKYKMPSSVELDLNRVNEKMVERALKANVAKLYIGIESGSDRMLKRMHKGITVKQVREKMQMCHNMGMNVDLSFMILLPNESPEDLEATLSLTRELEEYSNIKIDGPKCYNPYPGTEFFQEVVASGWIIPKSNEEWAKYNRKISADEAGFNISQKHIDVLKRYDVI</sequence>
<dbReference type="EMBL" id="AQHY01000021">
    <property type="protein sequence ID" value="EOA55211.1"/>
    <property type="molecule type" value="Genomic_DNA"/>
</dbReference>
<dbReference type="OrthoDB" id="9801424at2"/>
<dbReference type="PANTHER" id="PTHR43409">
    <property type="entry name" value="ANAEROBIC MAGNESIUM-PROTOPORPHYRIN IX MONOMETHYL ESTER CYCLASE-RELATED"/>
    <property type="match status" value="1"/>
</dbReference>
<dbReference type="InterPro" id="IPR006638">
    <property type="entry name" value="Elp3/MiaA/NifB-like_rSAM"/>
</dbReference>
<dbReference type="GO" id="GO:0003824">
    <property type="term" value="F:catalytic activity"/>
    <property type="evidence" value="ECO:0007669"/>
    <property type="project" value="InterPro"/>
</dbReference>
<dbReference type="Gene3D" id="3.80.30.20">
    <property type="entry name" value="tm_1862 like domain"/>
    <property type="match status" value="1"/>
</dbReference>
<accession>U6RHI0</accession>
<dbReference type="PROSITE" id="PS51332">
    <property type="entry name" value="B12_BINDING"/>
    <property type="match status" value="1"/>
</dbReference>
<evidence type="ECO:0000259" key="6">
    <source>
        <dbReference type="PROSITE" id="PS51332"/>
    </source>
</evidence>
<dbReference type="GeneID" id="60062397"/>
<keyword evidence="9" id="KW-1185">Reference proteome</keyword>
<dbReference type="eggNOG" id="COG1032">
    <property type="taxonomic scope" value="Bacteria"/>
</dbReference>
<evidence type="ECO:0000313" key="8">
    <source>
        <dbReference type="EMBL" id="EOA55211.1"/>
    </source>
</evidence>
<evidence type="ECO:0000313" key="9">
    <source>
        <dbReference type="Proteomes" id="UP000017831"/>
    </source>
</evidence>
<dbReference type="InterPro" id="IPR023404">
    <property type="entry name" value="rSAM_horseshoe"/>
</dbReference>
<keyword evidence="3" id="KW-0479">Metal-binding</keyword>
<dbReference type="InterPro" id="IPR006158">
    <property type="entry name" value="Cobalamin-bd"/>
</dbReference>
<gene>
    <name evidence="8" type="ORF">HMPREF1534_01620</name>
</gene>
<keyword evidence="4" id="KW-0408">Iron</keyword>
<feature type="domain" description="Radical SAM core" evidence="7">
    <location>
        <begin position="189"/>
        <end position="408"/>
    </location>
</feature>
<proteinExistence type="predicted"/>
<dbReference type="Pfam" id="PF04055">
    <property type="entry name" value="Radical_SAM"/>
    <property type="match status" value="1"/>
</dbReference>
<dbReference type="SUPFAM" id="SSF102114">
    <property type="entry name" value="Radical SAM enzymes"/>
    <property type="match status" value="1"/>
</dbReference>
<dbReference type="RefSeq" id="WP_005939424.1">
    <property type="nucleotide sequence ID" value="NZ_KB890359.1"/>
</dbReference>
<comment type="cofactor">
    <cofactor evidence="1">
        <name>[4Fe-4S] cluster</name>
        <dbReference type="ChEBI" id="CHEBI:49883"/>
    </cofactor>
</comment>
<dbReference type="GO" id="GO:0051539">
    <property type="term" value="F:4 iron, 4 sulfur cluster binding"/>
    <property type="evidence" value="ECO:0007669"/>
    <property type="project" value="UniProtKB-KW"/>
</dbReference>
<dbReference type="SFLD" id="SFLDS00029">
    <property type="entry name" value="Radical_SAM"/>
    <property type="match status" value="1"/>
</dbReference>
<evidence type="ECO:0000256" key="3">
    <source>
        <dbReference type="ARBA" id="ARBA00022723"/>
    </source>
</evidence>
<dbReference type="SFLD" id="SFLDG01082">
    <property type="entry name" value="B12-binding_domain_containing"/>
    <property type="match status" value="1"/>
</dbReference>
<comment type="caution">
    <text evidence="8">The sequence shown here is derived from an EMBL/GenBank/DDBJ whole genome shotgun (WGS) entry which is preliminary data.</text>
</comment>